<organism evidence="5 6">
    <name type="scientific">Rhodocollybia butyracea</name>
    <dbReference type="NCBI Taxonomy" id="206335"/>
    <lineage>
        <taxon>Eukaryota</taxon>
        <taxon>Fungi</taxon>
        <taxon>Dikarya</taxon>
        <taxon>Basidiomycota</taxon>
        <taxon>Agaricomycotina</taxon>
        <taxon>Agaricomycetes</taxon>
        <taxon>Agaricomycetidae</taxon>
        <taxon>Agaricales</taxon>
        <taxon>Marasmiineae</taxon>
        <taxon>Omphalotaceae</taxon>
        <taxon>Rhodocollybia</taxon>
    </lineage>
</organism>
<dbReference type="GO" id="GO:0019441">
    <property type="term" value="P:L-tryptophan catabolic process to kynurenine"/>
    <property type="evidence" value="ECO:0007669"/>
    <property type="project" value="InterPro"/>
</dbReference>
<dbReference type="InterPro" id="IPR037217">
    <property type="entry name" value="Trp/Indoleamine_2_3_dOase-like"/>
</dbReference>
<evidence type="ECO:0000313" key="6">
    <source>
        <dbReference type="Proteomes" id="UP000772434"/>
    </source>
</evidence>
<dbReference type="EMBL" id="JADNRY010000062">
    <property type="protein sequence ID" value="KAF9068336.1"/>
    <property type="molecule type" value="Genomic_DNA"/>
</dbReference>
<dbReference type="PANTHER" id="PTHR28657:SF5">
    <property type="entry name" value="INDOLEAMINE 2,3-DIOXYGENASE"/>
    <property type="match status" value="1"/>
</dbReference>
<evidence type="ECO:0000256" key="3">
    <source>
        <dbReference type="ARBA" id="ARBA00023004"/>
    </source>
</evidence>
<sequence>MTLTTLRSISDLEGFDVSPVLGFVPLEGLIECLPASHVAVEDLVRRPELPEAMRSFVLREKVAAFPSNLDYTTLTTVQLRRAMVILSFVAHAYIWGNEMATPLDELPGQLAVPLVQIGDLLGIAPLGTYATTVLWNCRLAVPQVGWTKENVIIDFTFTGTEDEELFYNISARIEVEGGRVLTDLLSIALAVKSLPLEGAGEALASIATHFDSMREALKKMTEILSETSKMDTQFFYWHMRPYFAGWELCSKGVHYKGVDAADVFRRYPGISAAQSSLFQALDILFGIEHHSAYLTGVRVHMPHSHSRFLEVLKKTVDDSNLQTFVRDHDDLSHRYNACLDLLKGFRLLHMSRAKKFAVDEASRPDKVPFGLAKTKDTGGGAQGAGGTQLVPFLSGLAKDTADAKIPRTGLDVVSY</sequence>
<dbReference type="Gene3D" id="1.20.58.480">
    <property type="match status" value="1"/>
</dbReference>
<accession>A0A9P5PS00</accession>
<proteinExistence type="inferred from homology"/>
<protein>
    <submittedName>
        <fullName evidence="5">Indoleamine 2,3-dioxygenase</fullName>
    </submittedName>
</protein>
<dbReference type="Proteomes" id="UP000772434">
    <property type="component" value="Unassembled WGS sequence"/>
</dbReference>
<dbReference type="SUPFAM" id="SSF140959">
    <property type="entry name" value="Indolic compounds 2,3-dioxygenase-like"/>
    <property type="match status" value="1"/>
</dbReference>
<feature type="binding site" description="proximal binding residue" evidence="4">
    <location>
        <position position="349"/>
    </location>
    <ligand>
        <name>heme b</name>
        <dbReference type="ChEBI" id="CHEBI:60344"/>
    </ligand>
    <ligandPart>
        <name>Fe</name>
        <dbReference type="ChEBI" id="CHEBI:18248"/>
    </ligandPart>
</feature>
<dbReference type="GO" id="GO:0034354">
    <property type="term" value="P:'de novo' NAD+ biosynthetic process from L-tryptophan"/>
    <property type="evidence" value="ECO:0007669"/>
    <property type="project" value="TreeGrafter"/>
</dbReference>
<dbReference type="GO" id="GO:0020037">
    <property type="term" value="F:heme binding"/>
    <property type="evidence" value="ECO:0007669"/>
    <property type="project" value="InterPro"/>
</dbReference>
<reference evidence="5" key="1">
    <citation type="submission" date="2020-11" db="EMBL/GenBank/DDBJ databases">
        <authorList>
            <consortium name="DOE Joint Genome Institute"/>
            <person name="Ahrendt S."/>
            <person name="Riley R."/>
            <person name="Andreopoulos W."/>
            <person name="Labutti K."/>
            <person name="Pangilinan J."/>
            <person name="Ruiz-Duenas F.J."/>
            <person name="Barrasa J.M."/>
            <person name="Sanchez-Garcia M."/>
            <person name="Camarero S."/>
            <person name="Miyauchi S."/>
            <person name="Serrano A."/>
            <person name="Linde D."/>
            <person name="Babiker R."/>
            <person name="Drula E."/>
            <person name="Ayuso-Fernandez I."/>
            <person name="Pacheco R."/>
            <person name="Padilla G."/>
            <person name="Ferreira P."/>
            <person name="Barriuso J."/>
            <person name="Kellner H."/>
            <person name="Castanera R."/>
            <person name="Alfaro M."/>
            <person name="Ramirez L."/>
            <person name="Pisabarro A.G."/>
            <person name="Kuo A."/>
            <person name="Tritt A."/>
            <person name="Lipzen A."/>
            <person name="He G."/>
            <person name="Yan M."/>
            <person name="Ng V."/>
            <person name="Cullen D."/>
            <person name="Martin F."/>
            <person name="Rosso M.-N."/>
            <person name="Henrissat B."/>
            <person name="Hibbett D."/>
            <person name="Martinez A.T."/>
            <person name="Grigoriev I.V."/>
        </authorList>
    </citation>
    <scope>NUCLEOTIDE SEQUENCE</scope>
    <source>
        <strain evidence="5">AH 40177</strain>
    </source>
</reference>
<keyword evidence="3 4" id="KW-0408">Iron</keyword>
<name>A0A9P5PS00_9AGAR</name>
<evidence type="ECO:0000313" key="5">
    <source>
        <dbReference type="EMBL" id="KAF9068336.1"/>
    </source>
</evidence>
<dbReference type="GO" id="GO:0033754">
    <property type="term" value="F:indoleamine 2,3-dioxygenase activity"/>
    <property type="evidence" value="ECO:0007669"/>
    <property type="project" value="TreeGrafter"/>
</dbReference>
<evidence type="ECO:0000256" key="1">
    <source>
        <dbReference type="ARBA" id="ARBA00007119"/>
    </source>
</evidence>
<dbReference type="Pfam" id="PF01231">
    <property type="entry name" value="IDO"/>
    <property type="match status" value="1"/>
</dbReference>
<dbReference type="GO" id="GO:0005737">
    <property type="term" value="C:cytoplasm"/>
    <property type="evidence" value="ECO:0007669"/>
    <property type="project" value="TreeGrafter"/>
</dbReference>
<gene>
    <name evidence="5" type="ORF">BDP27DRAFT_1422036</name>
</gene>
<keyword evidence="4" id="KW-0349">Heme</keyword>
<dbReference type="PANTHER" id="PTHR28657">
    <property type="entry name" value="INDOLEAMINE 2,3-DIOXYGENASE"/>
    <property type="match status" value="1"/>
</dbReference>
<dbReference type="OrthoDB" id="540174at2759"/>
<keyword evidence="2 4" id="KW-0479">Metal-binding</keyword>
<evidence type="ECO:0000256" key="4">
    <source>
        <dbReference type="PIRSR" id="PIRSR600898-1"/>
    </source>
</evidence>
<dbReference type="GO" id="GO:0046872">
    <property type="term" value="F:metal ion binding"/>
    <property type="evidence" value="ECO:0007669"/>
    <property type="project" value="UniProtKB-KW"/>
</dbReference>
<keyword evidence="6" id="KW-1185">Reference proteome</keyword>
<evidence type="ECO:0000256" key="2">
    <source>
        <dbReference type="ARBA" id="ARBA00022723"/>
    </source>
</evidence>
<comment type="caution">
    <text evidence="5">The sequence shown here is derived from an EMBL/GenBank/DDBJ whole genome shotgun (WGS) entry which is preliminary data.</text>
</comment>
<dbReference type="AlphaFoldDB" id="A0A9P5PS00"/>
<dbReference type="InterPro" id="IPR000898">
    <property type="entry name" value="Indolamine_dOase"/>
</dbReference>
<comment type="similarity">
    <text evidence="1">Belongs to the indoleamine 2,3-dioxygenase family.</text>
</comment>